<dbReference type="GO" id="GO:0006310">
    <property type="term" value="P:DNA recombination"/>
    <property type="evidence" value="ECO:0007669"/>
    <property type="project" value="UniProtKB-KW"/>
</dbReference>
<dbReference type="GO" id="GO:0006281">
    <property type="term" value="P:DNA repair"/>
    <property type="evidence" value="ECO:0007669"/>
    <property type="project" value="UniProtKB-KW"/>
</dbReference>
<evidence type="ECO:0000256" key="16">
    <source>
        <dbReference type="ARBA" id="ARBA00023204"/>
    </source>
</evidence>
<dbReference type="SUPFAM" id="SSF50249">
    <property type="entry name" value="Nucleic acid-binding proteins"/>
    <property type="match status" value="1"/>
</dbReference>
<dbReference type="InterPro" id="IPR014145">
    <property type="entry name" value="LigD_pol_dom"/>
</dbReference>
<dbReference type="PANTHER" id="PTHR42705">
    <property type="entry name" value="BIFUNCTIONAL NON-HOMOLOGOUS END JOINING PROTEIN LIGD"/>
    <property type="match status" value="1"/>
</dbReference>
<dbReference type="PROSITE" id="PS50160">
    <property type="entry name" value="DNA_LIGASE_A3"/>
    <property type="match status" value="1"/>
</dbReference>
<keyword evidence="15" id="KW-0233">DNA recombination</keyword>
<organism evidence="23 24">
    <name type="scientific">Pedobacter frigiditerrae</name>
    <dbReference type="NCBI Taxonomy" id="2530452"/>
    <lineage>
        <taxon>Bacteria</taxon>
        <taxon>Pseudomonadati</taxon>
        <taxon>Bacteroidota</taxon>
        <taxon>Sphingobacteriia</taxon>
        <taxon>Sphingobacteriales</taxon>
        <taxon>Sphingobacteriaceae</taxon>
        <taxon>Pedobacter</taxon>
    </lineage>
</organism>
<comment type="caution">
    <text evidence="23">The sequence shown here is derived from an EMBL/GenBank/DDBJ whole genome shotgun (WGS) entry which is preliminary data.</text>
</comment>
<keyword evidence="6" id="KW-0540">Nuclease</keyword>
<keyword evidence="14" id="KW-0238">DNA-binding</keyword>
<dbReference type="CDD" id="cd07906">
    <property type="entry name" value="Adenylation_DNA_ligase_LigD_LigC"/>
    <property type="match status" value="1"/>
</dbReference>
<dbReference type="EC" id="6.5.1.1" evidence="2"/>
<dbReference type="Pfam" id="PF13298">
    <property type="entry name" value="LigD_N"/>
    <property type="match status" value="1"/>
</dbReference>
<evidence type="ECO:0000256" key="7">
    <source>
        <dbReference type="ARBA" id="ARBA00022723"/>
    </source>
</evidence>
<keyword evidence="16" id="KW-0234">DNA repair</keyword>
<dbReference type="RefSeq" id="WP_131552979.1">
    <property type="nucleotide sequence ID" value="NZ_SJSK01000002.1"/>
</dbReference>
<feature type="domain" description="ATP-dependent DNA ligase family profile" evidence="22">
    <location>
        <begin position="336"/>
        <end position="471"/>
    </location>
</feature>
<keyword evidence="17" id="KW-0464">Manganese</keyword>
<dbReference type="GO" id="GO:0005524">
    <property type="term" value="F:ATP binding"/>
    <property type="evidence" value="ECO:0007669"/>
    <property type="project" value="UniProtKB-KW"/>
</dbReference>
<keyword evidence="11" id="KW-0269">Exonuclease</keyword>
<evidence type="ECO:0000256" key="5">
    <source>
        <dbReference type="ARBA" id="ARBA00022695"/>
    </source>
</evidence>
<evidence type="ECO:0000259" key="22">
    <source>
        <dbReference type="PROSITE" id="PS50160"/>
    </source>
</evidence>
<keyword evidence="9" id="KW-0227">DNA damage</keyword>
<evidence type="ECO:0000313" key="23">
    <source>
        <dbReference type="EMBL" id="TCC92038.1"/>
    </source>
</evidence>
<keyword evidence="8" id="KW-0547">Nucleotide-binding</keyword>
<feature type="compositionally biased region" description="Basic and acidic residues" evidence="21">
    <location>
        <begin position="16"/>
        <end position="25"/>
    </location>
</feature>
<comment type="cofactor">
    <cofactor evidence="1">
        <name>Mn(2+)</name>
        <dbReference type="ChEBI" id="CHEBI:29035"/>
    </cofactor>
</comment>
<dbReference type="Pfam" id="PF04679">
    <property type="entry name" value="DNA_ligase_A_C"/>
    <property type="match status" value="1"/>
</dbReference>
<evidence type="ECO:0000256" key="10">
    <source>
        <dbReference type="ARBA" id="ARBA00022801"/>
    </source>
</evidence>
<dbReference type="GO" id="GO:0003677">
    <property type="term" value="F:DNA binding"/>
    <property type="evidence" value="ECO:0007669"/>
    <property type="project" value="UniProtKB-KW"/>
</dbReference>
<evidence type="ECO:0000256" key="18">
    <source>
        <dbReference type="ARBA" id="ARBA00023268"/>
    </source>
</evidence>
<dbReference type="NCBIfam" id="TIGR02777">
    <property type="entry name" value="LigD_PE_dom"/>
    <property type="match status" value="1"/>
</dbReference>
<evidence type="ECO:0000256" key="4">
    <source>
        <dbReference type="ARBA" id="ARBA00022679"/>
    </source>
</evidence>
<dbReference type="Gene3D" id="3.30.1490.70">
    <property type="match status" value="1"/>
</dbReference>
<proteinExistence type="predicted"/>
<protein>
    <recommendedName>
        <fullName evidence="2">DNA ligase (ATP)</fullName>
        <ecNumber evidence="2">6.5.1.1</ecNumber>
    </recommendedName>
    <alternativeName>
        <fullName evidence="19">NHEJ DNA polymerase</fullName>
    </alternativeName>
</protein>
<keyword evidence="5" id="KW-0548">Nucleotidyltransferase</keyword>
<keyword evidence="18" id="KW-0511">Multifunctional enzyme</keyword>
<dbReference type="Proteomes" id="UP000292884">
    <property type="component" value="Unassembled WGS sequence"/>
</dbReference>
<keyword evidence="3 23" id="KW-0436">Ligase</keyword>
<evidence type="ECO:0000256" key="3">
    <source>
        <dbReference type="ARBA" id="ARBA00022598"/>
    </source>
</evidence>
<dbReference type="Gene3D" id="3.90.920.10">
    <property type="entry name" value="DNA primase, PRIM domain"/>
    <property type="match status" value="1"/>
</dbReference>
<dbReference type="CDD" id="cd04865">
    <property type="entry name" value="LigD_Pol_like_2"/>
    <property type="match status" value="1"/>
</dbReference>
<dbReference type="InterPro" id="IPR012309">
    <property type="entry name" value="DNA_ligase_ATP-dep_C"/>
</dbReference>
<dbReference type="InterPro" id="IPR012340">
    <property type="entry name" value="NA-bd_OB-fold"/>
</dbReference>
<keyword evidence="13" id="KW-0239">DNA-directed DNA polymerase</keyword>
<keyword evidence="4" id="KW-0808">Transferase</keyword>
<evidence type="ECO:0000256" key="17">
    <source>
        <dbReference type="ARBA" id="ARBA00023211"/>
    </source>
</evidence>
<evidence type="ECO:0000256" key="9">
    <source>
        <dbReference type="ARBA" id="ARBA00022763"/>
    </source>
</evidence>
<dbReference type="OrthoDB" id="9802472at2"/>
<dbReference type="InterPro" id="IPR012310">
    <property type="entry name" value="DNA_ligase_ATP-dep_cent"/>
</dbReference>
<accession>A0A4R0MXM7</accession>
<keyword evidence="12" id="KW-0067">ATP-binding</keyword>
<dbReference type="Gene3D" id="3.30.470.30">
    <property type="entry name" value="DNA ligase/mRNA capping enzyme"/>
    <property type="match status" value="1"/>
</dbReference>
<dbReference type="PANTHER" id="PTHR42705:SF2">
    <property type="entry name" value="BIFUNCTIONAL NON-HOMOLOGOUS END JOINING PROTEIN LIGD"/>
    <property type="match status" value="1"/>
</dbReference>
<dbReference type="GO" id="GO:0046872">
    <property type="term" value="F:metal ion binding"/>
    <property type="evidence" value="ECO:0007669"/>
    <property type="project" value="UniProtKB-KW"/>
</dbReference>
<dbReference type="InterPro" id="IPR014146">
    <property type="entry name" value="LigD_ligase_dom"/>
</dbReference>
<evidence type="ECO:0000256" key="6">
    <source>
        <dbReference type="ARBA" id="ARBA00022722"/>
    </source>
</evidence>
<dbReference type="GO" id="GO:0004527">
    <property type="term" value="F:exonuclease activity"/>
    <property type="evidence" value="ECO:0007669"/>
    <property type="project" value="UniProtKB-KW"/>
</dbReference>
<evidence type="ECO:0000256" key="20">
    <source>
        <dbReference type="ARBA" id="ARBA00034003"/>
    </source>
</evidence>
<evidence type="ECO:0000256" key="15">
    <source>
        <dbReference type="ARBA" id="ARBA00023172"/>
    </source>
</evidence>
<dbReference type="GO" id="GO:0003887">
    <property type="term" value="F:DNA-directed DNA polymerase activity"/>
    <property type="evidence" value="ECO:0007669"/>
    <property type="project" value="UniProtKB-KW"/>
</dbReference>
<evidence type="ECO:0000256" key="19">
    <source>
        <dbReference type="ARBA" id="ARBA00029943"/>
    </source>
</evidence>
<evidence type="ECO:0000256" key="1">
    <source>
        <dbReference type="ARBA" id="ARBA00001936"/>
    </source>
</evidence>
<evidence type="ECO:0000256" key="11">
    <source>
        <dbReference type="ARBA" id="ARBA00022839"/>
    </source>
</evidence>
<name>A0A4R0MXM7_9SPHI</name>
<dbReference type="NCBIfam" id="TIGR02779">
    <property type="entry name" value="NHEJ_ligase_lig"/>
    <property type="match status" value="1"/>
</dbReference>
<dbReference type="InterPro" id="IPR052171">
    <property type="entry name" value="NHEJ_LigD"/>
</dbReference>
<dbReference type="SUPFAM" id="SSF56091">
    <property type="entry name" value="DNA ligase/mRNA capping enzyme, catalytic domain"/>
    <property type="match status" value="1"/>
</dbReference>
<dbReference type="GO" id="GO:0003910">
    <property type="term" value="F:DNA ligase (ATP) activity"/>
    <property type="evidence" value="ECO:0007669"/>
    <property type="project" value="UniProtKB-EC"/>
</dbReference>
<keyword evidence="24" id="KW-1185">Reference proteome</keyword>
<dbReference type="NCBIfam" id="TIGR02776">
    <property type="entry name" value="NHEJ_ligase_prk"/>
    <property type="match status" value="1"/>
</dbReference>
<evidence type="ECO:0000256" key="21">
    <source>
        <dbReference type="SAM" id="MobiDB-lite"/>
    </source>
</evidence>
<keyword evidence="10" id="KW-0378">Hydrolase</keyword>
<evidence type="ECO:0000313" key="24">
    <source>
        <dbReference type="Proteomes" id="UP000292884"/>
    </source>
</evidence>
<dbReference type="Pfam" id="PF01068">
    <property type="entry name" value="DNA_ligase_A_M"/>
    <property type="match status" value="1"/>
</dbReference>
<dbReference type="InterPro" id="IPR014144">
    <property type="entry name" value="LigD_PE_domain"/>
</dbReference>
<dbReference type="CDD" id="cd07971">
    <property type="entry name" value="OBF_DNA_ligase_LigD"/>
    <property type="match status" value="1"/>
</dbReference>
<keyword evidence="7" id="KW-0479">Metal-binding</keyword>
<comment type="catalytic activity">
    <reaction evidence="20">
        <text>ATP + (deoxyribonucleotide)n-3'-hydroxyl + 5'-phospho-(deoxyribonucleotide)m = (deoxyribonucleotide)n+m + AMP + diphosphate.</text>
        <dbReference type="EC" id="6.5.1.1"/>
    </reaction>
</comment>
<dbReference type="InterPro" id="IPR014143">
    <property type="entry name" value="NHEJ_ligase_prk"/>
</dbReference>
<dbReference type="NCBIfam" id="TIGR02778">
    <property type="entry name" value="ligD_pol"/>
    <property type="match status" value="1"/>
</dbReference>
<sequence length="893" mass="101561">MSLTAYKKKRSFTKTTEPKGGKGTGKELRFVIQKHAASHLHYDFRLEMGGVLKSWAVPKGPSTDPKVKRLAMMVEDHPYDYRTFEGIIPQGEYGGGTVIVWDEGTYTTIEEIDGIAAQEKYLLAELKKGSVKMVLKGKKLKGEFALVKTHGMAENSWLLIKHKDKYASEEDITKKDKSVISKKTLEQVEKTSDSIYEENNKKSTVKKGPIKKVEKVVKEKKTSKKAPLKSEKAIVANAEKSPFYTKIEPMLATLVDKPIDDDNWLYEIKWDGYRAVAFMDKNQVEIKSRNDKSFNEKFYPVYNELKKWNINAVVDGEVVVVNEKGMANFGALQNWRSEADGDLIYYVFDVLWYNGYDLKGLPLTERRAILKQIIPDDSLIQLSKSFDTSGTEFLAAAKKMGLEGIMAKRKDSVYDVGRRTGNWLKIKSNKRQEVVIGGFTKNDDTSKPFSALLVGVFEKDKFVYTGKIGTGFNIKTQKEMLKLFGPLITDKPQFSEEPDINKPSRFRPNPPRAKATWLKPELICEVSFTEMTTDGVMRHPSFEGMREDKKAKEVVLEREANTEDVVKETAVDKYLTPPKSGKRKTLLNPKDETQVRKVNGHDLKFTNLSKVYWPIEKITKRDLINYYYQVAPYMLPYLKNRPQSLNRHPGGINGPSFYQKDVTGKVPDWMDTYLYHSSDSPEDKHFLLGNNEATLLYMAGLGCIEINPWSSTTKKPDHPTWCIIDLDPDKNSFEQVIEAAQVTKQILDDMGVPCYCKTSGSTGLHIYIPLGAKYTYEQSKEFARIVVTLVNRELPKYTSLERTVADRKGKMYLDFLQNRAQATIAAPYSVRPKPGATVSMPLAWDEVKKGLKMKDFTIFNAVERIESLGDIFKPVLEKGIDLKKIIKAITNKE</sequence>
<gene>
    <name evidence="23" type="primary">ligD</name>
    <name evidence="23" type="ORF">EZ428_09905</name>
</gene>
<dbReference type="Pfam" id="PF21686">
    <property type="entry name" value="LigD_Prim-Pol"/>
    <property type="match status" value="1"/>
</dbReference>
<evidence type="ECO:0000256" key="12">
    <source>
        <dbReference type="ARBA" id="ARBA00022840"/>
    </source>
</evidence>
<dbReference type="EMBL" id="SJSK01000002">
    <property type="protein sequence ID" value="TCC92038.1"/>
    <property type="molecule type" value="Genomic_DNA"/>
</dbReference>
<dbReference type="Gene3D" id="2.40.50.140">
    <property type="entry name" value="Nucleic acid-binding proteins"/>
    <property type="match status" value="1"/>
</dbReference>
<dbReference type="AlphaFoldDB" id="A0A4R0MXM7"/>
<evidence type="ECO:0000256" key="2">
    <source>
        <dbReference type="ARBA" id="ARBA00012727"/>
    </source>
</evidence>
<evidence type="ECO:0000256" key="14">
    <source>
        <dbReference type="ARBA" id="ARBA00023125"/>
    </source>
</evidence>
<feature type="region of interest" description="Disordered" evidence="21">
    <location>
        <begin position="1"/>
        <end position="25"/>
    </location>
</feature>
<reference evidence="23 24" key="1">
    <citation type="submission" date="2019-02" db="EMBL/GenBank/DDBJ databases">
        <title>Pedobacter sp. RP-1-13 sp. nov., isolated from Arctic soil.</title>
        <authorList>
            <person name="Dahal R.H."/>
        </authorList>
    </citation>
    <scope>NUCLEOTIDE SEQUENCE [LARGE SCALE GENOMIC DNA]</scope>
    <source>
        <strain evidence="23 24">RP-1-13</strain>
    </source>
</reference>
<feature type="compositionally biased region" description="Basic residues" evidence="21">
    <location>
        <begin position="1"/>
        <end position="12"/>
    </location>
</feature>
<evidence type="ECO:0000256" key="13">
    <source>
        <dbReference type="ARBA" id="ARBA00022932"/>
    </source>
</evidence>
<evidence type="ECO:0000256" key="8">
    <source>
        <dbReference type="ARBA" id="ARBA00022741"/>
    </source>
</evidence>